<dbReference type="SUPFAM" id="SSF56112">
    <property type="entry name" value="Protein kinase-like (PK-like)"/>
    <property type="match status" value="1"/>
</dbReference>
<protein>
    <recommendedName>
        <fullName evidence="4">Protein kinase domain-containing protein</fullName>
    </recommendedName>
</protein>
<evidence type="ECO:0000313" key="3">
    <source>
        <dbReference type="Proteomes" id="UP001302321"/>
    </source>
</evidence>
<feature type="signal peptide" evidence="1">
    <location>
        <begin position="1"/>
        <end position="25"/>
    </location>
</feature>
<evidence type="ECO:0000313" key="2">
    <source>
        <dbReference type="EMBL" id="KAK4176558.1"/>
    </source>
</evidence>
<dbReference type="AlphaFoldDB" id="A0AAN7A740"/>
<accession>A0AAN7A740</accession>
<proteinExistence type="predicted"/>
<comment type="caution">
    <text evidence="2">The sequence shown here is derived from an EMBL/GenBank/DDBJ whole genome shotgun (WGS) entry which is preliminary data.</text>
</comment>
<evidence type="ECO:0008006" key="4">
    <source>
        <dbReference type="Google" id="ProtNLM"/>
    </source>
</evidence>
<feature type="chain" id="PRO_5042939583" description="Protein kinase domain-containing protein" evidence="1">
    <location>
        <begin position="26"/>
        <end position="394"/>
    </location>
</feature>
<dbReference type="EMBL" id="MU866193">
    <property type="protein sequence ID" value="KAK4176558.1"/>
    <property type="molecule type" value="Genomic_DNA"/>
</dbReference>
<reference evidence="2" key="1">
    <citation type="journal article" date="2023" name="Mol. Phylogenet. Evol.">
        <title>Genome-scale phylogeny and comparative genomics of the fungal order Sordariales.</title>
        <authorList>
            <person name="Hensen N."/>
            <person name="Bonometti L."/>
            <person name="Westerberg I."/>
            <person name="Brannstrom I.O."/>
            <person name="Guillou S."/>
            <person name="Cros-Aarteil S."/>
            <person name="Calhoun S."/>
            <person name="Haridas S."/>
            <person name="Kuo A."/>
            <person name="Mondo S."/>
            <person name="Pangilinan J."/>
            <person name="Riley R."/>
            <person name="LaButti K."/>
            <person name="Andreopoulos B."/>
            <person name="Lipzen A."/>
            <person name="Chen C."/>
            <person name="Yan M."/>
            <person name="Daum C."/>
            <person name="Ng V."/>
            <person name="Clum A."/>
            <person name="Steindorff A."/>
            <person name="Ohm R.A."/>
            <person name="Martin F."/>
            <person name="Silar P."/>
            <person name="Natvig D.O."/>
            <person name="Lalanne C."/>
            <person name="Gautier V."/>
            <person name="Ament-Velasquez S.L."/>
            <person name="Kruys A."/>
            <person name="Hutchinson M.I."/>
            <person name="Powell A.J."/>
            <person name="Barry K."/>
            <person name="Miller A.N."/>
            <person name="Grigoriev I.V."/>
            <person name="Debuchy R."/>
            <person name="Gladieux P."/>
            <person name="Hiltunen Thoren M."/>
            <person name="Johannesson H."/>
        </authorList>
    </citation>
    <scope>NUCLEOTIDE SEQUENCE</scope>
    <source>
        <strain evidence="2">CBS 892.96</strain>
    </source>
</reference>
<dbReference type="Proteomes" id="UP001302321">
    <property type="component" value="Unassembled WGS sequence"/>
</dbReference>
<dbReference type="InterPro" id="IPR011009">
    <property type="entry name" value="Kinase-like_dom_sf"/>
</dbReference>
<keyword evidence="3" id="KW-1185">Reference proteome</keyword>
<organism evidence="2 3">
    <name type="scientific">Triangularia setosa</name>
    <dbReference type="NCBI Taxonomy" id="2587417"/>
    <lineage>
        <taxon>Eukaryota</taxon>
        <taxon>Fungi</taxon>
        <taxon>Dikarya</taxon>
        <taxon>Ascomycota</taxon>
        <taxon>Pezizomycotina</taxon>
        <taxon>Sordariomycetes</taxon>
        <taxon>Sordariomycetidae</taxon>
        <taxon>Sordariales</taxon>
        <taxon>Podosporaceae</taxon>
        <taxon>Triangularia</taxon>
    </lineage>
</organism>
<name>A0AAN7A740_9PEZI</name>
<sequence>MISLSIGLNLSTLPWTALFLNTAMPAPLIGESPQQLQLETREIKTWEPPADPDKPVCPYRTDFTVDIKSHTPPAPFGGRDYGRGTRTTVPREILQSTRQSELVVRHPPLMTADPPTQRTAKFLITDEVAVADGRGAQLAICTITPKIAGQAAFKAVAKIFDPLYYSFSNKDVLSVPCDVTWDADMDYSREAAAYEHLERIGETGSLAPKYFGSWTFNMVIHVGDTMHQRPVRLLLIENVPGPSIRQLCLSHHAETFDKAYRLEILAIILDGYAKLLFKGIAQNDLAARNVICSYPPNTQPAELQHTPPRIVLIDYNAAIVYEKTRYGIRPWQKDTLPPNPMDLYWNDTLMAFDGWIPAEWEATPSLRQEWLSSRFGGQNAARYARLRNKLEITK</sequence>
<evidence type="ECO:0000256" key="1">
    <source>
        <dbReference type="SAM" id="SignalP"/>
    </source>
</evidence>
<keyword evidence="1" id="KW-0732">Signal</keyword>
<gene>
    <name evidence="2" type="ORF">QBC36DRAFT_329008</name>
</gene>
<reference evidence="2" key="2">
    <citation type="submission" date="2023-05" db="EMBL/GenBank/DDBJ databases">
        <authorList>
            <consortium name="Lawrence Berkeley National Laboratory"/>
            <person name="Steindorff A."/>
            <person name="Hensen N."/>
            <person name="Bonometti L."/>
            <person name="Westerberg I."/>
            <person name="Brannstrom I.O."/>
            <person name="Guillou S."/>
            <person name="Cros-Aarteil S."/>
            <person name="Calhoun S."/>
            <person name="Haridas S."/>
            <person name="Kuo A."/>
            <person name="Mondo S."/>
            <person name="Pangilinan J."/>
            <person name="Riley R."/>
            <person name="Labutti K."/>
            <person name="Andreopoulos B."/>
            <person name="Lipzen A."/>
            <person name="Chen C."/>
            <person name="Yanf M."/>
            <person name="Daum C."/>
            <person name="Ng V."/>
            <person name="Clum A."/>
            <person name="Ohm R."/>
            <person name="Martin F."/>
            <person name="Silar P."/>
            <person name="Natvig D."/>
            <person name="Lalanne C."/>
            <person name="Gautier V."/>
            <person name="Ament-Velasquez S.L."/>
            <person name="Kruys A."/>
            <person name="Hutchinson M.I."/>
            <person name="Powell A.J."/>
            <person name="Barry K."/>
            <person name="Miller A.N."/>
            <person name="Grigoriev I.V."/>
            <person name="Debuchy R."/>
            <person name="Gladieux P."/>
            <person name="Thoren M.H."/>
            <person name="Johannesson H."/>
        </authorList>
    </citation>
    <scope>NUCLEOTIDE SEQUENCE</scope>
    <source>
        <strain evidence="2">CBS 892.96</strain>
    </source>
</reference>